<dbReference type="Proteomes" id="UP000694640">
    <property type="component" value="Unassembled WGS sequence"/>
</dbReference>
<keyword evidence="1" id="KW-0472">Membrane</keyword>
<organism evidence="2 3">
    <name type="scientific">Lactiplantibacillus argentoratensis</name>
    <dbReference type="NCBI Taxonomy" id="271881"/>
    <lineage>
        <taxon>Bacteria</taxon>
        <taxon>Bacillati</taxon>
        <taxon>Bacillota</taxon>
        <taxon>Bacilli</taxon>
        <taxon>Lactobacillales</taxon>
        <taxon>Lactobacillaceae</taxon>
        <taxon>Lactiplantibacillus</taxon>
    </lineage>
</organism>
<dbReference type="RefSeq" id="WP_154815075.1">
    <property type="nucleotide sequence ID" value="NZ_JAEQMM010000003.1"/>
</dbReference>
<keyword evidence="1" id="KW-1133">Transmembrane helix</keyword>
<reference evidence="2 3" key="1">
    <citation type="submission" date="2021-01" db="EMBL/GenBank/DDBJ databases">
        <title>High-quality draft genome sequence data of six Lactiplantibacillus plantarum subsp. argentoratensis strains isolated from various Greek sourdoughs.</title>
        <authorList>
            <person name="Syrokou M.K."/>
            <person name="Paramithiotis S."/>
            <person name="Skandamis P.N."/>
            <person name="Drosinos E.H."/>
            <person name="Bosnea L."/>
            <person name="Mataragas M."/>
        </authorList>
    </citation>
    <scope>NUCLEOTIDE SEQUENCE [LARGE SCALE GENOMIC DNA]</scope>
    <source>
        <strain evidence="2 3">LQC 2520</strain>
    </source>
</reference>
<evidence type="ECO:0000313" key="2">
    <source>
        <dbReference type="EMBL" id="MBT1137639.1"/>
    </source>
</evidence>
<evidence type="ECO:0000313" key="3">
    <source>
        <dbReference type="Proteomes" id="UP000694640"/>
    </source>
</evidence>
<name>A0ABS5UGH7_9LACO</name>
<accession>A0ABS5UGH7</accession>
<evidence type="ECO:0000256" key="1">
    <source>
        <dbReference type="SAM" id="Phobius"/>
    </source>
</evidence>
<proteinExistence type="predicted"/>
<comment type="caution">
    <text evidence="2">The sequence shown here is derived from an EMBL/GenBank/DDBJ whole genome shotgun (WGS) entry which is preliminary data.</text>
</comment>
<gene>
    <name evidence="2" type="ORF">JKL17_05805</name>
</gene>
<keyword evidence="1" id="KW-0812">Transmembrane</keyword>
<sequence length="45" mass="4803">MAADQSGQVSKAATLPQTSKNHQSLLIATWGLAVLLLMLVWLPAK</sequence>
<feature type="transmembrane region" description="Helical" evidence="1">
    <location>
        <begin position="25"/>
        <end position="44"/>
    </location>
</feature>
<dbReference type="EMBL" id="JAEQMM010000003">
    <property type="protein sequence ID" value="MBT1137639.1"/>
    <property type="molecule type" value="Genomic_DNA"/>
</dbReference>
<keyword evidence="3" id="KW-1185">Reference proteome</keyword>
<protein>
    <submittedName>
        <fullName evidence="2">Uncharacterized protein</fullName>
    </submittedName>
</protein>